<evidence type="ECO:0000313" key="17">
    <source>
        <dbReference type="Proteomes" id="UP001617669"/>
    </source>
</evidence>
<evidence type="ECO:0000259" key="14">
    <source>
        <dbReference type="Pfam" id="PF00593"/>
    </source>
</evidence>
<evidence type="ECO:0000256" key="10">
    <source>
        <dbReference type="PROSITE-ProRule" id="PRU01360"/>
    </source>
</evidence>
<feature type="domain" description="TonB-dependent receptor plug" evidence="15">
    <location>
        <begin position="57"/>
        <end position="160"/>
    </location>
</feature>
<keyword evidence="5 10" id="KW-0812">Transmembrane</keyword>
<keyword evidence="3 10" id="KW-0813">Transport</keyword>
<accession>A0ABW8GLV8</accession>
<evidence type="ECO:0000256" key="7">
    <source>
        <dbReference type="ARBA" id="ARBA00023136"/>
    </source>
</evidence>
<feature type="compositionally biased region" description="Polar residues" evidence="12">
    <location>
        <begin position="101"/>
        <end position="111"/>
    </location>
</feature>
<feature type="domain" description="TonB-dependent receptor-like beta-barrel" evidence="14">
    <location>
        <begin position="234"/>
        <end position="665"/>
    </location>
</feature>
<dbReference type="PROSITE" id="PS52016">
    <property type="entry name" value="TONB_DEPENDENT_REC_3"/>
    <property type="match status" value="1"/>
</dbReference>
<evidence type="ECO:0000256" key="12">
    <source>
        <dbReference type="SAM" id="MobiDB-lite"/>
    </source>
</evidence>
<dbReference type="InterPro" id="IPR010105">
    <property type="entry name" value="TonB_sidphr_rcpt"/>
</dbReference>
<name>A0ABW8GLV8_9PROT</name>
<dbReference type="Pfam" id="PF00593">
    <property type="entry name" value="TonB_dep_Rec_b-barrel"/>
    <property type="match status" value="1"/>
</dbReference>
<feature type="region of interest" description="Disordered" evidence="12">
    <location>
        <begin position="89"/>
        <end position="111"/>
    </location>
</feature>
<dbReference type="InterPro" id="IPR037066">
    <property type="entry name" value="Plug_dom_sf"/>
</dbReference>
<dbReference type="Proteomes" id="UP001617669">
    <property type="component" value="Unassembled WGS sequence"/>
</dbReference>
<sequence length="696" mass="76805">MKNRHYILASALMTIFSSGALAEETTLEEVQVKTSQDKPGLNLTKRNSTGSRLGLTAQETPASVESLDTETIKKRGDFSIRDAITRTTGLTDVSTPGRGNAFSSRGFTDNSSVGQAEDGIRLMTIGGTLTYPSDIWGYESVEVLRGPASVLYGDATAGGIINSIRKQPKREASAEALVGIGTRGEYRIGIGGTGAVGEIGAFRLDASTTGGNGFIDRGEHDSKKIMTALQLTPTDHLKIGFTLDHSDESPTANFGSPLRNGKLVSAFRKTNLNIEDTVMDFRDTRFKAKVEWDISSTLSLRNVSYWFKTDRDWVTAERYRLLNPASNIVTRDNFYDITHDARQSGNRLELVSSAELFGHSNRWNMGWEISRTDLDYYISGTSPTDTLPVNAGFTGFFPSSLNASRTYSSKANQNAFFAENAWDATDKLKLLIGLRKEFIDISVDPTNAANFSRDYAALTWRLGAVFQATEHASVYAQTSRGTDPVRHLISMNLANRLFSLTKARQTEIGWKYLLPEAKGEMTLAAFHIVKDDIITRNQDNPLNPAQGGSQSSRGIEFSTTVLPTKAWRLDFNATLLNARFDELKEGDTAISRAGNTPENVPEKVANAWVYYTQPTWEAGVGARYVGKRYVNNANSNSLDAYTVFDASAAWHVNPRMTLRANLRNITDKLYGIRATYTDQAIVGTPRQLELTAEFRY</sequence>
<dbReference type="InterPro" id="IPR039426">
    <property type="entry name" value="TonB-dep_rcpt-like"/>
</dbReference>
<feature type="signal peptide" evidence="13">
    <location>
        <begin position="1"/>
        <end position="22"/>
    </location>
</feature>
<evidence type="ECO:0000313" key="16">
    <source>
        <dbReference type="EMBL" id="MFJ5446415.1"/>
    </source>
</evidence>
<evidence type="ECO:0000256" key="2">
    <source>
        <dbReference type="ARBA" id="ARBA00009810"/>
    </source>
</evidence>
<keyword evidence="6 11" id="KW-0798">TonB box</keyword>
<keyword evidence="9 10" id="KW-0998">Cell outer membrane</keyword>
<dbReference type="RefSeq" id="WP_400881678.1">
    <property type="nucleotide sequence ID" value="NZ_JBIWXY010000001.1"/>
</dbReference>
<gene>
    <name evidence="16" type="ORF">ACIKP9_09260</name>
</gene>
<comment type="subcellular location">
    <subcellularLocation>
        <location evidence="1 10">Cell outer membrane</location>
        <topology evidence="1 10">Multi-pass membrane protein</topology>
    </subcellularLocation>
</comment>
<keyword evidence="8 16" id="KW-0675">Receptor</keyword>
<keyword evidence="4 10" id="KW-1134">Transmembrane beta strand</keyword>
<evidence type="ECO:0000256" key="8">
    <source>
        <dbReference type="ARBA" id="ARBA00023170"/>
    </source>
</evidence>
<dbReference type="InterPro" id="IPR036942">
    <property type="entry name" value="Beta-barrel_TonB_sf"/>
</dbReference>
<evidence type="ECO:0000256" key="13">
    <source>
        <dbReference type="SAM" id="SignalP"/>
    </source>
</evidence>
<dbReference type="NCBIfam" id="TIGR01783">
    <property type="entry name" value="TonB-siderophor"/>
    <property type="match status" value="1"/>
</dbReference>
<dbReference type="InterPro" id="IPR012910">
    <property type="entry name" value="Plug_dom"/>
</dbReference>
<comment type="caution">
    <text evidence="16">The sequence shown here is derived from an EMBL/GenBank/DDBJ whole genome shotgun (WGS) entry which is preliminary data.</text>
</comment>
<evidence type="ECO:0000256" key="11">
    <source>
        <dbReference type="RuleBase" id="RU003357"/>
    </source>
</evidence>
<comment type="similarity">
    <text evidence="2 10 11">Belongs to the TonB-dependent receptor family.</text>
</comment>
<evidence type="ECO:0000256" key="3">
    <source>
        <dbReference type="ARBA" id="ARBA00022448"/>
    </source>
</evidence>
<dbReference type="CDD" id="cd01347">
    <property type="entry name" value="ligand_gated_channel"/>
    <property type="match status" value="1"/>
</dbReference>
<protein>
    <submittedName>
        <fullName evidence="16">TonB-dependent receptor</fullName>
    </submittedName>
</protein>
<evidence type="ECO:0000259" key="15">
    <source>
        <dbReference type="Pfam" id="PF07715"/>
    </source>
</evidence>
<evidence type="ECO:0000256" key="5">
    <source>
        <dbReference type="ARBA" id="ARBA00022692"/>
    </source>
</evidence>
<dbReference type="Gene3D" id="2.170.130.10">
    <property type="entry name" value="TonB-dependent receptor, plug domain"/>
    <property type="match status" value="1"/>
</dbReference>
<dbReference type="PANTHER" id="PTHR32552:SF84">
    <property type="entry name" value="TONB-DEPENDENT RECEPTOR-RELATED"/>
    <property type="match status" value="1"/>
</dbReference>
<dbReference type="EMBL" id="JBIWXY010000001">
    <property type="protein sequence ID" value="MFJ5446415.1"/>
    <property type="molecule type" value="Genomic_DNA"/>
</dbReference>
<dbReference type="Pfam" id="PF07715">
    <property type="entry name" value="Plug"/>
    <property type="match status" value="1"/>
</dbReference>
<dbReference type="SUPFAM" id="SSF56935">
    <property type="entry name" value="Porins"/>
    <property type="match status" value="1"/>
</dbReference>
<evidence type="ECO:0000256" key="1">
    <source>
        <dbReference type="ARBA" id="ARBA00004571"/>
    </source>
</evidence>
<dbReference type="Gene3D" id="2.40.170.20">
    <property type="entry name" value="TonB-dependent receptor, beta-barrel domain"/>
    <property type="match status" value="1"/>
</dbReference>
<evidence type="ECO:0000256" key="4">
    <source>
        <dbReference type="ARBA" id="ARBA00022452"/>
    </source>
</evidence>
<keyword evidence="7 10" id="KW-0472">Membrane</keyword>
<organism evidence="16 17">
    <name type="scientific">Methylobacillus methanolivorans</name>
    <dbReference type="NCBI Taxonomy" id="1848927"/>
    <lineage>
        <taxon>Bacteria</taxon>
        <taxon>Pseudomonadati</taxon>
        <taxon>Pseudomonadota</taxon>
        <taxon>Betaproteobacteria</taxon>
        <taxon>Nitrosomonadales</taxon>
        <taxon>Methylophilaceae</taxon>
        <taxon>Methylobacillus</taxon>
    </lineage>
</organism>
<evidence type="ECO:0000256" key="9">
    <source>
        <dbReference type="ARBA" id="ARBA00023237"/>
    </source>
</evidence>
<proteinExistence type="inferred from homology"/>
<dbReference type="PANTHER" id="PTHR32552">
    <property type="entry name" value="FERRICHROME IRON RECEPTOR-RELATED"/>
    <property type="match status" value="1"/>
</dbReference>
<keyword evidence="13" id="KW-0732">Signal</keyword>
<keyword evidence="17" id="KW-1185">Reference proteome</keyword>
<evidence type="ECO:0000256" key="6">
    <source>
        <dbReference type="ARBA" id="ARBA00023077"/>
    </source>
</evidence>
<reference evidence="16 17" key="1">
    <citation type="submission" date="2024-11" db="EMBL/GenBank/DDBJ databases">
        <authorList>
            <person name="Kaparullina E.N."/>
            <person name="Delegan Y.A."/>
            <person name="Doronina N.V."/>
        </authorList>
    </citation>
    <scope>NUCLEOTIDE SEQUENCE [LARGE SCALE GENOMIC DNA]</scope>
    <source>
        <strain evidence="16 17">7sh_L</strain>
    </source>
</reference>
<feature type="chain" id="PRO_5046324107" evidence="13">
    <location>
        <begin position="23"/>
        <end position="696"/>
    </location>
</feature>
<dbReference type="InterPro" id="IPR000531">
    <property type="entry name" value="Beta-barrel_TonB"/>
</dbReference>